<dbReference type="SUPFAM" id="SSF55781">
    <property type="entry name" value="GAF domain-like"/>
    <property type="match status" value="1"/>
</dbReference>
<evidence type="ECO:0000256" key="1">
    <source>
        <dbReference type="ARBA" id="ARBA00023015"/>
    </source>
</evidence>
<sequence>MTDIIRIFDGPHARVQSGAIAAAARLPRSTTHRILDELIQLGWLVRTGQGYGLGPTILGIPGPGDQLVLRAAAAPLLQVLHEETGIVAHLAVADGPDIVIVDKVGGRSGNTLPTQVGSRIPIHTTGMGKAILARYPAEAIDQLLPAVLDKRTTGTISTRLGLHRELHRIRRRDGLAFGNEEASAGVCCAAASFGCPDGSGAAIAVSGRAALHHLERVGPLVHEAARRISARLSSEGPPESGVGADGFPSSAADTMMIKLLNTINGDDWI</sequence>
<proteinExistence type="predicted"/>
<keyword evidence="1" id="KW-0805">Transcription regulation</keyword>
<gene>
    <name evidence="5" type="ORF">HGA13_09050</name>
</gene>
<dbReference type="RefSeq" id="WP_168443413.1">
    <property type="nucleotide sequence ID" value="NZ_JAAXOO010000002.1"/>
</dbReference>
<reference evidence="5 6" key="1">
    <citation type="submission" date="2020-04" db="EMBL/GenBank/DDBJ databases">
        <title>MicrobeNet Type strains.</title>
        <authorList>
            <person name="Nicholson A.C."/>
        </authorList>
    </citation>
    <scope>NUCLEOTIDE SEQUENCE [LARGE SCALE GENOMIC DNA]</scope>
    <source>
        <strain evidence="5 6">DSM 45078</strain>
    </source>
</reference>
<dbReference type="Pfam" id="PF09339">
    <property type="entry name" value="HTH_IclR"/>
    <property type="match status" value="1"/>
</dbReference>
<dbReference type="AlphaFoldDB" id="A0A846XF19"/>
<dbReference type="Gene3D" id="1.10.10.10">
    <property type="entry name" value="Winged helix-like DNA-binding domain superfamily/Winged helix DNA-binding domain"/>
    <property type="match status" value="1"/>
</dbReference>
<dbReference type="PANTHER" id="PTHR30136:SF24">
    <property type="entry name" value="HTH-TYPE TRANSCRIPTIONAL REPRESSOR ALLR"/>
    <property type="match status" value="1"/>
</dbReference>
<dbReference type="InterPro" id="IPR036388">
    <property type="entry name" value="WH-like_DNA-bd_sf"/>
</dbReference>
<dbReference type="InterPro" id="IPR029016">
    <property type="entry name" value="GAF-like_dom_sf"/>
</dbReference>
<dbReference type="GO" id="GO:0045892">
    <property type="term" value="P:negative regulation of DNA-templated transcription"/>
    <property type="evidence" value="ECO:0007669"/>
    <property type="project" value="TreeGrafter"/>
</dbReference>
<feature type="domain" description="IclR-ED" evidence="4">
    <location>
        <begin position="49"/>
        <end position="234"/>
    </location>
</feature>
<dbReference type="EMBL" id="JAAXOO010000002">
    <property type="protein sequence ID" value="NKY33213.1"/>
    <property type="molecule type" value="Genomic_DNA"/>
</dbReference>
<keyword evidence="6" id="KW-1185">Reference proteome</keyword>
<dbReference type="InterPro" id="IPR050707">
    <property type="entry name" value="HTH_MetabolicPath_Reg"/>
</dbReference>
<dbReference type="Pfam" id="PF01614">
    <property type="entry name" value="IclR_C"/>
    <property type="match status" value="1"/>
</dbReference>
<comment type="caution">
    <text evidence="5">The sequence shown here is derived from an EMBL/GenBank/DDBJ whole genome shotgun (WGS) entry which is preliminary data.</text>
</comment>
<protein>
    <submittedName>
        <fullName evidence="5">IclR family transcriptional regulator</fullName>
    </submittedName>
</protein>
<organism evidence="5 6">
    <name type="scientific">Nocardia speluncae</name>
    <dbReference type="NCBI Taxonomy" id="419477"/>
    <lineage>
        <taxon>Bacteria</taxon>
        <taxon>Bacillati</taxon>
        <taxon>Actinomycetota</taxon>
        <taxon>Actinomycetes</taxon>
        <taxon>Mycobacteriales</taxon>
        <taxon>Nocardiaceae</taxon>
        <taxon>Nocardia</taxon>
    </lineage>
</organism>
<dbReference type="SUPFAM" id="SSF46785">
    <property type="entry name" value="Winged helix' DNA-binding domain"/>
    <property type="match status" value="1"/>
</dbReference>
<evidence type="ECO:0000256" key="3">
    <source>
        <dbReference type="ARBA" id="ARBA00023163"/>
    </source>
</evidence>
<dbReference type="PANTHER" id="PTHR30136">
    <property type="entry name" value="HELIX-TURN-HELIX TRANSCRIPTIONAL REGULATOR, ICLR FAMILY"/>
    <property type="match status" value="1"/>
</dbReference>
<evidence type="ECO:0000259" key="4">
    <source>
        <dbReference type="PROSITE" id="PS51078"/>
    </source>
</evidence>
<dbReference type="GO" id="GO:0003677">
    <property type="term" value="F:DNA binding"/>
    <property type="evidence" value="ECO:0007669"/>
    <property type="project" value="UniProtKB-KW"/>
</dbReference>
<dbReference type="Gene3D" id="3.30.450.40">
    <property type="match status" value="1"/>
</dbReference>
<dbReference type="GO" id="GO:0003700">
    <property type="term" value="F:DNA-binding transcription factor activity"/>
    <property type="evidence" value="ECO:0007669"/>
    <property type="project" value="TreeGrafter"/>
</dbReference>
<accession>A0A846XF19</accession>
<name>A0A846XF19_9NOCA</name>
<dbReference type="Proteomes" id="UP000565715">
    <property type="component" value="Unassembled WGS sequence"/>
</dbReference>
<dbReference type="InterPro" id="IPR014757">
    <property type="entry name" value="Tscrpt_reg_IclR_C"/>
</dbReference>
<keyword evidence="3" id="KW-0804">Transcription</keyword>
<dbReference type="InterPro" id="IPR005471">
    <property type="entry name" value="Tscrpt_reg_IclR_N"/>
</dbReference>
<keyword evidence="2" id="KW-0238">DNA-binding</keyword>
<evidence type="ECO:0000256" key="2">
    <source>
        <dbReference type="ARBA" id="ARBA00023125"/>
    </source>
</evidence>
<evidence type="ECO:0000313" key="6">
    <source>
        <dbReference type="Proteomes" id="UP000565715"/>
    </source>
</evidence>
<evidence type="ECO:0000313" key="5">
    <source>
        <dbReference type="EMBL" id="NKY33213.1"/>
    </source>
</evidence>
<dbReference type="PROSITE" id="PS51078">
    <property type="entry name" value="ICLR_ED"/>
    <property type="match status" value="1"/>
</dbReference>
<dbReference type="InterPro" id="IPR036390">
    <property type="entry name" value="WH_DNA-bd_sf"/>
</dbReference>